<protein>
    <submittedName>
        <fullName evidence="1">Uncharacterized protein</fullName>
    </submittedName>
</protein>
<dbReference type="Proteomes" id="UP000620127">
    <property type="component" value="Unassembled WGS sequence"/>
</dbReference>
<proteinExistence type="predicted"/>
<dbReference type="EMBL" id="BMYT01000006">
    <property type="protein sequence ID" value="GGX23211.1"/>
    <property type="molecule type" value="Genomic_DNA"/>
</dbReference>
<evidence type="ECO:0000313" key="1">
    <source>
        <dbReference type="EMBL" id="GGX23211.1"/>
    </source>
</evidence>
<comment type="caution">
    <text evidence="1">The sequence shown here is derived from an EMBL/GenBank/DDBJ whole genome shotgun (WGS) entry which is preliminary data.</text>
</comment>
<evidence type="ECO:0000313" key="2">
    <source>
        <dbReference type="Proteomes" id="UP000620127"/>
    </source>
</evidence>
<reference evidence="2" key="1">
    <citation type="journal article" date="2019" name="Int. J. Syst. Evol. Microbiol.">
        <title>The Global Catalogue of Microorganisms (GCM) 10K type strain sequencing project: providing services to taxonomists for standard genome sequencing and annotation.</title>
        <authorList>
            <consortium name="The Broad Institute Genomics Platform"/>
            <consortium name="The Broad Institute Genome Sequencing Center for Infectious Disease"/>
            <person name="Wu L."/>
            <person name="Ma J."/>
        </authorList>
    </citation>
    <scope>NUCLEOTIDE SEQUENCE [LARGE SCALE GENOMIC DNA]</scope>
    <source>
        <strain evidence="2">KCTC 23916</strain>
    </source>
</reference>
<gene>
    <name evidence="1" type="ORF">GCM10011282_31640</name>
</gene>
<keyword evidence="2" id="KW-1185">Reference proteome</keyword>
<accession>A0ABQ2XMB3</accession>
<dbReference type="RefSeq" id="WP_189347140.1">
    <property type="nucleotide sequence ID" value="NZ_BMYT01000006.1"/>
</dbReference>
<sequence>MNLFTWLSNHFFSDTKEIGNLNQHQVSPNVDINPASGLPMVDGIGGIDIAGNSYGFNDSHNENVTHEFNSLAYDDSSFDNDFSSCDISGSSFD</sequence>
<organism evidence="1 2">
    <name type="scientific">Undibacterium macrobrachii</name>
    <dbReference type="NCBI Taxonomy" id="1119058"/>
    <lineage>
        <taxon>Bacteria</taxon>
        <taxon>Pseudomonadati</taxon>
        <taxon>Pseudomonadota</taxon>
        <taxon>Betaproteobacteria</taxon>
        <taxon>Burkholderiales</taxon>
        <taxon>Oxalobacteraceae</taxon>
        <taxon>Undibacterium</taxon>
    </lineage>
</organism>
<name>A0ABQ2XMB3_9BURK</name>